<dbReference type="Proteomes" id="UP000826656">
    <property type="component" value="Unassembled WGS sequence"/>
</dbReference>
<evidence type="ECO:0000313" key="2">
    <source>
        <dbReference type="EMBL" id="KAH0740304.1"/>
    </source>
</evidence>
<name>A0ABQ7U005_SOLTU</name>
<organism evidence="2 3">
    <name type="scientific">Solanum tuberosum</name>
    <name type="common">Potato</name>
    <dbReference type="NCBI Taxonomy" id="4113"/>
    <lineage>
        <taxon>Eukaryota</taxon>
        <taxon>Viridiplantae</taxon>
        <taxon>Streptophyta</taxon>
        <taxon>Embryophyta</taxon>
        <taxon>Tracheophyta</taxon>
        <taxon>Spermatophyta</taxon>
        <taxon>Magnoliopsida</taxon>
        <taxon>eudicotyledons</taxon>
        <taxon>Gunneridae</taxon>
        <taxon>Pentapetalae</taxon>
        <taxon>asterids</taxon>
        <taxon>lamiids</taxon>
        <taxon>Solanales</taxon>
        <taxon>Solanaceae</taxon>
        <taxon>Solanoideae</taxon>
        <taxon>Solaneae</taxon>
        <taxon>Solanum</taxon>
    </lineage>
</organism>
<evidence type="ECO:0008006" key="4">
    <source>
        <dbReference type="Google" id="ProtNLM"/>
    </source>
</evidence>
<sequence length="440" mass="48990">MAEECSQVAIVDGQVDMQMKGNNLFPNLPASNTTANSTNNSHYKSHSIDLQSSHLNSHSISTNISLSVCNNAETPNPLEQKEIPTIYFSSSQPHSTKHKQLLQHSPTSCTTPYGGDNTASSPPPSNAILDRIWVERSSCLLYDGHKWGEHHDNHSKPQLLGPTYHRGNETVHGQLCEPSLDGKCVESTSVGCSTSSLPQHPPQWNLPQHFNPPVNMTPFPHLPFFTPQEVITANPLFFPWIPVPLQRHAQQVPSQASMETQQPHLWQPGSGMQEVGLRGSFTEISTLKHAALMIFPEREDKKYVHICPVTLVKCSFDLRPAVNTTFAKYAVVMTPTLLPIRSPDEDDPLIGGNNPTFKRNFRELIHNHKPCMVALLETRMTNYVGLCDEFGFDDFMEVPAIGRSGGLVLLWNTVMVTVSGIRQSEQELHAMIQVYPDPKI</sequence>
<dbReference type="PANTHER" id="PTHR35218:SF9">
    <property type="entry name" value="ENDONUCLEASE_EXONUCLEASE_PHOSPHATASE DOMAIN-CONTAINING PROTEIN"/>
    <property type="match status" value="1"/>
</dbReference>
<reference evidence="2 3" key="1">
    <citation type="journal article" date="2021" name="bioRxiv">
        <title>Chromosome-scale and haplotype-resolved genome assembly of a tetraploid potato cultivar.</title>
        <authorList>
            <person name="Sun H."/>
            <person name="Jiao W.-B."/>
            <person name="Krause K."/>
            <person name="Campoy J.A."/>
            <person name="Goel M."/>
            <person name="Folz-Donahue K."/>
            <person name="Kukat C."/>
            <person name="Huettel B."/>
            <person name="Schneeberger K."/>
        </authorList>
    </citation>
    <scope>NUCLEOTIDE SEQUENCE [LARGE SCALE GENOMIC DNA]</scope>
    <source>
        <strain evidence="2">SolTubOtavaFocal</strain>
        <tissue evidence="2">Leaves</tissue>
    </source>
</reference>
<feature type="region of interest" description="Disordered" evidence="1">
    <location>
        <begin position="91"/>
        <end position="124"/>
    </location>
</feature>
<dbReference type="EMBL" id="JAIVGD010000026">
    <property type="protein sequence ID" value="KAH0740304.1"/>
    <property type="molecule type" value="Genomic_DNA"/>
</dbReference>
<proteinExistence type="predicted"/>
<evidence type="ECO:0000313" key="3">
    <source>
        <dbReference type="Proteomes" id="UP000826656"/>
    </source>
</evidence>
<comment type="caution">
    <text evidence="2">The sequence shown here is derived from an EMBL/GenBank/DDBJ whole genome shotgun (WGS) entry which is preliminary data.</text>
</comment>
<dbReference type="PANTHER" id="PTHR35218">
    <property type="entry name" value="RNASE H DOMAIN-CONTAINING PROTEIN"/>
    <property type="match status" value="1"/>
</dbReference>
<accession>A0ABQ7U005</accession>
<feature type="compositionally biased region" description="Polar residues" evidence="1">
    <location>
        <begin position="102"/>
        <end position="111"/>
    </location>
</feature>
<protein>
    <recommendedName>
        <fullName evidence="4">Transcription factor</fullName>
    </recommendedName>
</protein>
<keyword evidence="3" id="KW-1185">Reference proteome</keyword>
<evidence type="ECO:0000256" key="1">
    <source>
        <dbReference type="SAM" id="MobiDB-lite"/>
    </source>
</evidence>
<gene>
    <name evidence="2" type="ORF">KY290_033347</name>
</gene>